<feature type="transmembrane region" description="Helical" evidence="1">
    <location>
        <begin position="13"/>
        <end position="34"/>
    </location>
</feature>
<keyword evidence="1" id="KW-1133">Transmembrane helix</keyword>
<evidence type="ECO:0000313" key="2">
    <source>
        <dbReference type="EMBL" id="AZL69047.1"/>
    </source>
</evidence>
<evidence type="ECO:0000313" key="3">
    <source>
        <dbReference type="Proteomes" id="UP000268230"/>
    </source>
</evidence>
<gene>
    <name evidence="2" type="ORF">EJA05_15540</name>
</gene>
<sequence length="132" mass="14808">MIDVSEWPSSIKLALLLVPFAVGLTGLAIMLQIAATRHFNVMCEALHRSSGLHEELRNGGAFTLKLRLSTVSAMTAGIIWPRLGIRQGWLDAEDSRLFPPYLKKRMKLSFYCISVSLACMAFLYLFVNFDRA</sequence>
<evidence type="ECO:0000256" key="1">
    <source>
        <dbReference type="SAM" id="Phobius"/>
    </source>
</evidence>
<dbReference type="KEGG" id="pory:EJA05_15540"/>
<name>A0A3S8ULB9_9PSED</name>
<organism evidence="2 3">
    <name type="scientific">Pseudomonas entomophila</name>
    <dbReference type="NCBI Taxonomy" id="312306"/>
    <lineage>
        <taxon>Bacteria</taxon>
        <taxon>Pseudomonadati</taxon>
        <taxon>Pseudomonadota</taxon>
        <taxon>Gammaproteobacteria</taxon>
        <taxon>Pseudomonadales</taxon>
        <taxon>Pseudomonadaceae</taxon>
        <taxon>Pseudomonas</taxon>
    </lineage>
</organism>
<dbReference type="EMBL" id="CP034338">
    <property type="protein sequence ID" value="AZL69047.1"/>
    <property type="molecule type" value="Genomic_DNA"/>
</dbReference>
<dbReference type="OrthoDB" id="7027036at2"/>
<protein>
    <submittedName>
        <fullName evidence="2">Uncharacterized protein</fullName>
    </submittedName>
</protein>
<dbReference type="AlphaFoldDB" id="A0A3S8ULB9"/>
<keyword evidence="1" id="KW-0472">Membrane</keyword>
<feature type="transmembrane region" description="Helical" evidence="1">
    <location>
        <begin position="108"/>
        <end position="127"/>
    </location>
</feature>
<keyword evidence="1" id="KW-0812">Transmembrane</keyword>
<reference evidence="2 3" key="1">
    <citation type="submission" date="2018-12" db="EMBL/GenBank/DDBJ databases">
        <authorList>
            <person name="Li S."/>
            <person name="Yang R."/>
            <person name="Chen G."/>
            <person name="Zou L."/>
            <person name="Zhang C."/>
            <person name="Chen Y."/>
            <person name="Liu Z."/>
            <person name="Li Y."/>
            <person name="Yan Y."/>
            <person name="Huang M."/>
            <person name="Chen T."/>
        </authorList>
    </citation>
    <scope>NUCLEOTIDE SEQUENCE [LARGE SCALE GENOMIC DNA]</scope>
    <source>
        <strain evidence="2 3">1257</strain>
    </source>
</reference>
<proteinExistence type="predicted"/>
<dbReference type="Proteomes" id="UP000268230">
    <property type="component" value="Chromosome"/>
</dbReference>
<accession>A0A3S8ULB9</accession>